<dbReference type="PANTHER" id="PTHR43155">
    <property type="entry name" value="CYCLIC DI-GMP PHOSPHODIESTERASE PA4108-RELATED"/>
    <property type="match status" value="1"/>
</dbReference>
<evidence type="ECO:0000313" key="2">
    <source>
        <dbReference type="EMBL" id="XCI27870.1"/>
    </source>
</evidence>
<dbReference type="GO" id="GO:0016787">
    <property type="term" value="F:hydrolase activity"/>
    <property type="evidence" value="ECO:0007669"/>
    <property type="project" value="UniProtKB-KW"/>
</dbReference>
<name>A0AAU8HQR7_9FIRM</name>
<accession>A0AAU8HQR7</accession>
<dbReference type="InterPro" id="IPR037522">
    <property type="entry name" value="HD_GYP_dom"/>
</dbReference>
<dbReference type="InterPro" id="IPR003607">
    <property type="entry name" value="HD/PDEase_dom"/>
</dbReference>
<reference evidence="2" key="1">
    <citation type="journal article" date="2018" name="Antonie Van Leeuwenhoek">
        <title>Proteinivorax hydrogeniformans sp. nov., an anaerobic, haloalkaliphilic bacterium fermenting proteinaceous compounds with high hydrogen production.</title>
        <authorList>
            <person name="Boltyanskaya Y."/>
            <person name="Detkova E."/>
            <person name="Pimenov N."/>
            <person name="Kevbrin V."/>
        </authorList>
    </citation>
    <scope>NUCLEOTIDE SEQUENCE</scope>
    <source>
        <strain evidence="2">Z-710</strain>
    </source>
</reference>
<reference evidence="2" key="2">
    <citation type="submission" date="2024-06" db="EMBL/GenBank/DDBJ databases">
        <authorList>
            <person name="Petrova K.O."/>
            <person name="Toshchakov S.V."/>
            <person name="Boltjanskaja Y.V."/>
            <person name="Kevbrin V.V."/>
        </authorList>
    </citation>
    <scope>NUCLEOTIDE SEQUENCE</scope>
    <source>
        <strain evidence="2">Z-710</strain>
    </source>
</reference>
<dbReference type="RefSeq" id="WP_353892448.1">
    <property type="nucleotide sequence ID" value="NZ_CP159485.1"/>
</dbReference>
<dbReference type="Gene3D" id="1.10.3210.10">
    <property type="entry name" value="Hypothetical protein af1432"/>
    <property type="match status" value="1"/>
</dbReference>
<dbReference type="Pfam" id="PF13487">
    <property type="entry name" value="HD_5"/>
    <property type="match status" value="1"/>
</dbReference>
<dbReference type="AlphaFoldDB" id="A0AAU8HQR7"/>
<dbReference type="PROSITE" id="PS51832">
    <property type="entry name" value="HD_GYP"/>
    <property type="match status" value="1"/>
</dbReference>
<protein>
    <submittedName>
        <fullName evidence="2">HD-GYP domain-containing protein</fullName>
        <ecNumber evidence="2">3.1.4.-</ecNumber>
    </submittedName>
</protein>
<proteinExistence type="predicted"/>
<dbReference type="EMBL" id="CP159485">
    <property type="protein sequence ID" value="XCI27870.1"/>
    <property type="molecule type" value="Genomic_DNA"/>
</dbReference>
<dbReference type="PANTHER" id="PTHR43155:SF2">
    <property type="entry name" value="CYCLIC DI-GMP PHOSPHODIESTERASE PA4108"/>
    <property type="match status" value="1"/>
</dbReference>
<dbReference type="CDD" id="cd00077">
    <property type="entry name" value="HDc"/>
    <property type="match status" value="1"/>
</dbReference>
<dbReference type="SUPFAM" id="SSF109604">
    <property type="entry name" value="HD-domain/PDEase-like"/>
    <property type="match status" value="1"/>
</dbReference>
<organism evidence="2">
    <name type="scientific">Proteinivorax hydrogeniformans</name>
    <dbReference type="NCBI Taxonomy" id="1826727"/>
    <lineage>
        <taxon>Bacteria</taxon>
        <taxon>Bacillati</taxon>
        <taxon>Bacillota</taxon>
        <taxon>Clostridia</taxon>
        <taxon>Eubacteriales</taxon>
        <taxon>Proteinivoracaceae</taxon>
        <taxon>Proteinivorax</taxon>
    </lineage>
</organism>
<dbReference type="EC" id="3.1.4.-" evidence="2"/>
<sequence length="319" mass="36970">MSNTKEMVIIIYTGKVIERDIYNHSSDDGKVKIVNKYKDDILEVNIYEFKKDITGFFRAPKKENSVKTYYILEGELYNYDTGRFYSKGDMIILDYNSEPFNIYPKTDVKILVNATYDNSYEKSNQYFKELNETLEKIHAKDDYTSHHSHRVYEFVRMLALELGYKGQKLRNILHAAKYHDVGKIFIDDAILNKPSSLTEKEFEVMKTHVVKGEDFIVSCFGKPVFDIACQHHERIDGSGYPYGLTDKEISEEGKIIAICDSYDAMTTDRVYKKGKSKQEAIDELKELKGTKYDPELVDLFVHKVLTKPLKKTGKMGQNS</sequence>
<feature type="domain" description="HD-GYP" evidence="1">
    <location>
        <begin position="122"/>
        <end position="316"/>
    </location>
</feature>
<evidence type="ECO:0000259" key="1">
    <source>
        <dbReference type="PROSITE" id="PS51832"/>
    </source>
</evidence>
<dbReference type="SMART" id="SM00471">
    <property type="entry name" value="HDc"/>
    <property type="match status" value="1"/>
</dbReference>
<gene>
    <name evidence="2" type="ORF">PRVXH_001794</name>
</gene>
<keyword evidence="2" id="KW-0378">Hydrolase</keyword>